<evidence type="ECO:0000256" key="4">
    <source>
        <dbReference type="ARBA" id="ARBA00022692"/>
    </source>
</evidence>
<evidence type="ECO:0000313" key="9">
    <source>
        <dbReference type="Proteomes" id="UP000813463"/>
    </source>
</evidence>
<name>A0ABM3RMS2_SPIOL</name>
<feature type="transmembrane region" description="Helical" evidence="8">
    <location>
        <begin position="148"/>
        <end position="174"/>
    </location>
</feature>
<dbReference type="GeneID" id="110800823"/>
<evidence type="ECO:0000256" key="7">
    <source>
        <dbReference type="ARBA" id="ARBA00023136"/>
    </source>
</evidence>
<feature type="transmembrane region" description="Helical" evidence="8">
    <location>
        <begin position="26"/>
        <end position="44"/>
    </location>
</feature>
<evidence type="ECO:0000256" key="2">
    <source>
        <dbReference type="ARBA" id="ARBA00010864"/>
    </source>
</evidence>
<evidence type="ECO:0000256" key="8">
    <source>
        <dbReference type="SAM" id="Phobius"/>
    </source>
</evidence>
<feature type="transmembrane region" description="Helical" evidence="8">
    <location>
        <begin position="415"/>
        <end position="433"/>
    </location>
</feature>
<evidence type="ECO:0000256" key="5">
    <source>
        <dbReference type="ARBA" id="ARBA00022989"/>
    </source>
</evidence>
<evidence type="ECO:0000313" key="10">
    <source>
        <dbReference type="RefSeq" id="XP_056696906.1"/>
    </source>
</evidence>
<reference evidence="10" key="2">
    <citation type="submission" date="2025-08" db="UniProtKB">
        <authorList>
            <consortium name="RefSeq"/>
        </authorList>
    </citation>
    <scope>IDENTIFICATION</scope>
    <source>
        <tissue evidence="10">Leaf</tissue>
    </source>
</reference>
<accession>A0ABM3RMS2</accession>
<evidence type="ECO:0000256" key="6">
    <source>
        <dbReference type="ARBA" id="ARBA00023065"/>
    </source>
</evidence>
<keyword evidence="7 8" id="KW-0472">Membrane</keyword>
<feature type="transmembrane region" description="Helical" evidence="8">
    <location>
        <begin position="331"/>
        <end position="352"/>
    </location>
</feature>
<keyword evidence="3" id="KW-0813">Transport</keyword>
<keyword evidence="5 8" id="KW-1133">Transmembrane helix</keyword>
<dbReference type="PANTHER" id="PTHR31064:SF30">
    <property type="entry name" value="HIGH-AFFINITY POTASSIUM TRANSPORT PROTEIN-RELATED"/>
    <property type="match status" value="1"/>
</dbReference>
<protein>
    <submittedName>
        <fullName evidence="10">Cation transporter HKT13</fullName>
    </submittedName>
</protein>
<feature type="transmembrane region" description="Helical" evidence="8">
    <location>
        <begin position="219"/>
        <end position="237"/>
    </location>
</feature>
<feature type="transmembrane region" description="Helical" evidence="8">
    <location>
        <begin position="453"/>
        <end position="474"/>
    </location>
</feature>
<dbReference type="RefSeq" id="XP_056696906.1">
    <property type="nucleotide sequence ID" value="XM_056840928.1"/>
</dbReference>
<dbReference type="Pfam" id="PF02386">
    <property type="entry name" value="TrkH"/>
    <property type="match status" value="1"/>
</dbReference>
<dbReference type="InterPro" id="IPR003445">
    <property type="entry name" value="Cat_transpt"/>
</dbReference>
<sequence length="491" mass="55876">MLSFTPSISFMKTFVFHPIISHATPFWLHLCYFLVVSLSGYIALKVTNPRTTNINGNNTTTKLYNLDLYFTSVSATTNSSMATLEMEVFSNTQLIFMTFLMLVGGEVFTSMLGLHLRSKTLKKIDNNSIEDDDDDDDTIKCYNKCTKYLGYVVLGYLIIIHTLGSTLVTLYMIMTPSAHNVLKSKGLVLNTFSIFTIVSTFSSCGYLPTNENMIIFRRNPGLLLIVLPFVFLGNTLYPPMLRVFIWVLERFTKRTEFSYMLNHNKEIGYCHLFSSKECWCITATVIAFLGLQVVVFVGMEWRSGVMEGMNSYQKFVGSLFQSANTRHAGEYIVDLSLVSSAVLVLFTLMMFLPPYTSFIPISHEQEDAPQTIIRIKKQKKMRENILFSQLSYLVIFVIVICITERKSLTDDPLNFNVLNIVFEVISAYGNVGLSTGYSCKRQLNTDEHCEDKMYGFCGRWSSAGKCVLILVMFFGRLKRFNLHGGKAWKML</sequence>
<comment type="subcellular location">
    <subcellularLocation>
        <location evidence="1">Membrane</location>
        <topology evidence="1">Multi-pass membrane protein</topology>
    </subcellularLocation>
</comment>
<feature type="transmembrane region" description="Helical" evidence="8">
    <location>
        <begin position="186"/>
        <end position="207"/>
    </location>
</feature>
<gene>
    <name evidence="10" type="primary">LOC110800823</name>
</gene>
<keyword evidence="9" id="KW-1185">Reference proteome</keyword>
<dbReference type="InterPro" id="IPR051143">
    <property type="entry name" value="TrkH_K-transport"/>
</dbReference>
<dbReference type="Proteomes" id="UP000813463">
    <property type="component" value="Chromosome 3"/>
</dbReference>
<evidence type="ECO:0000256" key="1">
    <source>
        <dbReference type="ARBA" id="ARBA00004141"/>
    </source>
</evidence>
<dbReference type="PANTHER" id="PTHR31064">
    <property type="entry name" value="POTASSIUM TRANSPORT PROTEIN DDB_G0292412-RELATED"/>
    <property type="match status" value="1"/>
</dbReference>
<feature type="transmembrane region" description="Helical" evidence="8">
    <location>
        <begin position="94"/>
        <end position="114"/>
    </location>
</feature>
<organism evidence="9 10">
    <name type="scientific">Spinacia oleracea</name>
    <name type="common">Spinach</name>
    <dbReference type="NCBI Taxonomy" id="3562"/>
    <lineage>
        <taxon>Eukaryota</taxon>
        <taxon>Viridiplantae</taxon>
        <taxon>Streptophyta</taxon>
        <taxon>Embryophyta</taxon>
        <taxon>Tracheophyta</taxon>
        <taxon>Spermatophyta</taxon>
        <taxon>Magnoliopsida</taxon>
        <taxon>eudicotyledons</taxon>
        <taxon>Gunneridae</taxon>
        <taxon>Pentapetalae</taxon>
        <taxon>Caryophyllales</taxon>
        <taxon>Chenopodiaceae</taxon>
        <taxon>Chenopodioideae</taxon>
        <taxon>Anserineae</taxon>
        <taxon>Spinacia</taxon>
    </lineage>
</organism>
<evidence type="ECO:0000256" key="3">
    <source>
        <dbReference type="ARBA" id="ARBA00022448"/>
    </source>
</evidence>
<proteinExistence type="inferred from homology"/>
<reference evidence="9" key="1">
    <citation type="journal article" date="2021" name="Nat. Commun.">
        <title>Genomic analyses provide insights into spinach domestication and the genetic basis of agronomic traits.</title>
        <authorList>
            <person name="Cai X."/>
            <person name="Sun X."/>
            <person name="Xu C."/>
            <person name="Sun H."/>
            <person name="Wang X."/>
            <person name="Ge C."/>
            <person name="Zhang Z."/>
            <person name="Wang Q."/>
            <person name="Fei Z."/>
            <person name="Jiao C."/>
            <person name="Wang Q."/>
        </authorList>
    </citation>
    <scope>NUCLEOTIDE SEQUENCE [LARGE SCALE GENOMIC DNA]</scope>
    <source>
        <strain evidence="9">cv. Varoflay</strain>
    </source>
</reference>
<comment type="similarity">
    <text evidence="2">Belongs to the TrkH potassium transport family. HKT (TC 2.A.38.3) subfamily.</text>
</comment>
<feature type="transmembrane region" description="Helical" evidence="8">
    <location>
        <begin position="281"/>
        <end position="299"/>
    </location>
</feature>
<keyword evidence="4 8" id="KW-0812">Transmembrane</keyword>
<keyword evidence="6" id="KW-0406">Ion transport</keyword>
<feature type="transmembrane region" description="Helical" evidence="8">
    <location>
        <begin position="385"/>
        <end position="403"/>
    </location>
</feature>